<evidence type="ECO:0000313" key="3">
    <source>
        <dbReference type="Proteomes" id="UP001210925"/>
    </source>
</evidence>
<name>A0AAD5UKS0_9FUNG</name>
<reference evidence="2" key="1">
    <citation type="submission" date="2020-05" db="EMBL/GenBank/DDBJ databases">
        <title>Phylogenomic resolution of chytrid fungi.</title>
        <authorList>
            <person name="Stajich J.E."/>
            <person name="Amses K."/>
            <person name="Simmons R."/>
            <person name="Seto K."/>
            <person name="Myers J."/>
            <person name="Bonds A."/>
            <person name="Quandt C.A."/>
            <person name="Barry K."/>
            <person name="Liu P."/>
            <person name="Grigoriev I."/>
            <person name="Longcore J.E."/>
            <person name="James T.Y."/>
        </authorList>
    </citation>
    <scope>NUCLEOTIDE SEQUENCE</scope>
    <source>
        <strain evidence="2">PLAUS21</strain>
    </source>
</reference>
<protein>
    <submittedName>
        <fullName evidence="2">Uncharacterized protein</fullName>
    </submittedName>
</protein>
<feature type="region of interest" description="Disordered" evidence="1">
    <location>
        <begin position="234"/>
        <end position="254"/>
    </location>
</feature>
<dbReference type="InterPro" id="IPR036431">
    <property type="entry name" value="ARID_dom_sf"/>
</dbReference>
<keyword evidence="3" id="KW-1185">Reference proteome</keyword>
<dbReference type="Pfam" id="PF09441">
    <property type="entry name" value="Abp2"/>
    <property type="match status" value="1"/>
</dbReference>
<evidence type="ECO:0000256" key="1">
    <source>
        <dbReference type="SAM" id="MobiDB-lite"/>
    </source>
</evidence>
<dbReference type="GO" id="GO:0003677">
    <property type="term" value="F:DNA binding"/>
    <property type="evidence" value="ECO:0007669"/>
    <property type="project" value="InterPro"/>
</dbReference>
<comment type="caution">
    <text evidence="2">The sequence shown here is derived from an EMBL/GenBank/DDBJ whole genome shotgun (WGS) entry which is preliminary data.</text>
</comment>
<dbReference type="AlphaFoldDB" id="A0AAD5UKS0"/>
<organism evidence="2 3">
    <name type="scientific">Boothiomyces macroporosus</name>
    <dbReference type="NCBI Taxonomy" id="261099"/>
    <lineage>
        <taxon>Eukaryota</taxon>
        <taxon>Fungi</taxon>
        <taxon>Fungi incertae sedis</taxon>
        <taxon>Chytridiomycota</taxon>
        <taxon>Chytridiomycota incertae sedis</taxon>
        <taxon>Chytridiomycetes</taxon>
        <taxon>Rhizophydiales</taxon>
        <taxon>Terramycetaceae</taxon>
        <taxon>Boothiomyces</taxon>
    </lineage>
</organism>
<evidence type="ECO:0000313" key="2">
    <source>
        <dbReference type="EMBL" id="KAJ3260816.1"/>
    </source>
</evidence>
<sequence length="327" mass="37962">MEDDKSLTALNQLVRASEASLPTAPPSPNRLTSIIPPEGPTKENFEIMYDNFIRTFHDSDHCRVPDHINKFNDPPTYQKKTFCTFDLYQIVLECGGIHKPNMQPNPLPRNWTQVASQLGYDTKATNISFRIKEWLRFHHIDAFFDYLMNIPHEFFSKHEAHLDAQNGARNLMELESSGPRLLDTNVRNMQISLPPTSNIHTPHLMKRYALDRSSESSLTDSLGKKRSSDNIIFDNTMRKRSMSTGPDSEKDDEKYDQSQLINKLRNEISDLLSQIHRYEDHLGARDQRIMLLQQELDDKNKQLTRAAQFKEMMLRYLDCLPNQKPTV</sequence>
<proteinExistence type="predicted"/>
<dbReference type="Gene3D" id="1.10.150.60">
    <property type="entry name" value="ARID DNA-binding domain"/>
    <property type="match status" value="1"/>
</dbReference>
<dbReference type="SUPFAM" id="SSF46774">
    <property type="entry name" value="ARID-like"/>
    <property type="match status" value="1"/>
</dbReference>
<dbReference type="Proteomes" id="UP001210925">
    <property type="component" value="Unassembled WGS sequence"/>
</dbReference>
<gene>
    <name evidence="2" type="ORF">HK103_007379</name>
</gene>
<accession>A0AAD5UKS0</accession>
<dbReference type="EMBL" id="JADGKB010000009">
    <property type="protein sequence ID" value="KAJ3260816.1"/>
    <property type="molecule type" value="Genomic_DNA"/>
</dbReference>
<feature type="region of interest" description="Disordered" evidence="1">
    <location>
        <begin position="17"/>
        <end position="37"/>
    </location>
</feature>
<dbReference type="InterPro" id="IPR018562">
    <property type="entry name" value="ARS-binding_2"/>
</dbReference>